<dbReference type="GO" id="GO:1990904">
    <property type="term" value="C:ribonucleoprotein complex"/>
    <property type="evidence" value="ECO:0007669"/>
    <property type="project" value="UniProtKB-KW"/>
</dbReference>
<keyword evidence="5" id="KW-0863">Zinc-finger</keyword>
<dbReference type="EMBL" id="JADGJH010000016">
    <property type="protein sequence ID" value="KAJ3142505.1"/>
    <property type="molecule type" value="Genomic_DNA"/>
</dbReference>
<dbReference type="Gene3D" id="2.20.25.100">
    <property type="entry name" value="Zn-binding ribosomal proteins"/>
    <property type="match status" value="1"/>
</dbReference>
<dbReference type="GO" id="GO:0003735">
    <property type="term" value="F:structural constituent of ribosome"/>
    <property type="evidence" value="ECO:0007669"/>
    <property type="project" value="InterPro"/>
</dbReference>
<accession>A0AAD5TCE7</accession>
<dbReference type="InterPro" id="IPR000592">
    <property type="entry name" value="Ribosomal_eS27"/>
</dbReference>
<dbReference type="InterPro" id="IPR023407">
    <property type="entry name" value="Ribosomal_eS27_Zn-bd_dom_sf"/>
</dbReference>
<dbReference type="Pfam" id="PF01667">
    <property type="entry name" value="Ribosomal_S27e"/>
    <property type="match status" value="1"/>
</dbReference>
<dbReference type="FunFam" id="2.20.25.100:FF:000001">
    <property type="entry name" value="40S ribosomal protein S27"/>
    <property type="match status" value="1"/>
</dbReference>
<name>A0AAD5TCE7_9FUNG</name>
<protein>
    <recommendedName>
        <fullName evidence="5">40S ribosomal protein S27</fullName>
    </recommendedName>
</protein>
<dbReference type="SUPFAM" id="SSF57829">
    <property type="entry name" value="Zn-binding ribosomal proteins"/>
    <property type="match status" value="1"/>
</dbReference>
<evidence type="ECO:0000256" key="4">
    <source>
        <dbReference type="ARBA" id="ARBA00023274"/>
    </source>
</evidence>
<keyword evidence="5" id="KW-0479">Metal-binding</keyword>
<comment type="caution">
    <text evidence="6">The sequence shown here is derived from an EMBL/GenBank/DDBJ whole genome shotgun (WGS) entry which is preliminary data.</text>
</comment>
<evidence type="ECO:0000256" key="1">
    <source>
        <dbReference type="ARBA" id="ARBA00010919"/>
    </source>
</evidence>
<evidence type="ECO:0000256" key="5">
    <source>
        <dbReference type="RuleBase" id="RU000671"/>
    </source>
</evidence>
<reference evidence="6" key="1">
    <citation type="submission" date="2020-05" db="EMBL/GenBank/DDBJ databases">
        <title>Phylogenomic resolution of chytrid fungi.</title>
        <authorList>
            <person name="Stajich J.E."/>
            <person name="Amses K."/>
            <person name="Simmons R."/>
            <person name="Seto K."/>
            <person name="Myers J."/>
            <person name="Bonds A."/>
            <person name="Quandt C.A."/>
            <person name="Barry K."/>
            <person name="Liu P."/>
            <person name="Grigoriev I."/>
            <person name="Longcore J.E."/>
            <person name="James T.Y."/>
        </authorList>
    </citation>
    <scope>NUCLEOTIDE SEQUENCE</scope>
    <source>
        <strain evidence="6">JEL0513</strain>
    </source>
</reference>
<keyword evidence="7" id="KW-1185">Reference proteome</keyword>
<evidence type="ECO:0000313" key="7">
    <source>
        <dbReference type="Proteomes" id="UP001211907"/>
    </source>
</evidence>
<keyword evidence="3 5" id="KW-0689">Ribosomal protein</keyword>
<comment type="similarity">
    <text evidence="1 5">Belongs to the eukaryotic ribosomal protein eS27 family.</text>
</comment>
<keyword evidence="4 5" id="KW-0687">Ribonucleoprotein</keyword>
<dbReference type="Proteomes" id="UP001211907">
    <property type="component" value="Unassembled WGS sequence"/>
</dbReference>
<dbReference type="HAMAP" id="MF_00371">
    <property type="entry name" value="Ribosomal_eS27"/>
    <property type="match status" value="1"/>
</dbReference>
<sequence>MPQIKIPTQSLNPHCIGHLANDPKSPSYPNSSNANAEFAIIEVQGEIETADGTQLAGIILGSITFDSENTPWLVIGRHKLRGKRVALDKPYALLRHRERDPSDTDINTEELSTKAGSEEEEEVLAIDLLNPLESSEKRSHKLKRLVQSPNSFFMDVKCSGCFQITTVFSHAQTVVICGGCATVLSQPTGGKARLTEGSSFRRKQN</sequence>
<organism evidence="6 7">
    <name type="scientific">Physocladia obscura</name>
    <dbReference type="NCBI Taxonomy" id="109957"/>
    <lineage>
        <taxon>Eukaryota</taxon>
        <taxon>Fungi</taxon>
        <taxon>Fungi incertae sedis</taxon>
        <taxon>Chytridiomycota</taxon>
        <taxon>Chytridiomycota incertae sedis</taxon>
        <taxon>Chytridiomycetes</taxon>
        <taxon>Chytridiales</taxon>
        <taxon>Chytriomycetaceae</taxon>
        <taxon>Physocladia</taxon>
    </lineage>
</organism>
<dbReference type="PROSITE" id="PS01168">
    <property type="entry name" value="RIBOSOMAL_S27E"/>
    <property type="match status" value="1"/>
</dbReference>
<keyword evidence="2 5" id="KW-0862">Zinc</keyword>
<dbReference type="PANTHER" id="PTHR11594">
    <property type="entry name" value="40S RIBOSOMAL PROTEIN S27"/>
    <property type="match status" value="1"/>
</dbReference>
<dbReference type="GO" id="GO:0008270">
    <property type="term" value="F:zinc ion binding"/>
    <property type="evidence" value="ECO:0007669"/>
    <property type="project" value="UniProtKB-KW"/>
</dbReference>
<dbReference type="AlphaFoldDB" id="A0AAD5TCE7"/>
<comment type="cofactor">
    <cofactor evidence="5">
        <name>Zn(2+)</name>
        <dbReference type="ChEBI" id="CHEBI:29105"/>
    </cofactor>
    <text evidence="5">Binds 1 zinc ion per subunit.</text>
</comment>
<dbReference type="GO" id="GO:0005840">
    <property type="term" value="C:ribosome"/>
    <property type="evidence" value="ECO:0007669"/>
    <property type="project" value="UniProtKB-KW"/>
</dbReference>
<dbReference type="GO" id="GO:0006412">
    <property type="term" value="P:translation"/>
    <property type="evidence" value="ECO:0007669"/>
    <property type="project" value="InterPro"/>
</dbReference>
<evidence type="ECO:0000256" key="2">
    <source>
        <dbReference type="ARBA" id="ARBA00022833"/>
    </source>
</evidence>
<dbReference type="InterPro" id="IPR011332">
    <property type="entry name" value="Ribosomal_zn-bd"/>
</dbReference>
<evidence type="ECO:0000256" key="3">
    <source>
        <dbReference type="ARBA" id="ARBA00022980"/>
    </source>
</evidence>
<gene>
    <name evidence="6" type="primary">RPS27_1</name>
    <name evidence="6" type="ORF">HK100_002571</name>
</gene>
<evidence type="ECO:0000313" key="6">
    <source>
        <dbReference type="EMBL" id="KAJ3142505.1"/>
    </source>
</evidence>
<proteinExistence type="inferred from homology"/>